<dbReference type="GO" id="GO:1990904">
    <property type="term" value="C:ribonucleoprotein complex"/>
    <property type="evidence" value="ECO:0007669"/>
    <property type="project" value="UniProtKB-KW"/>
</dbReference>
<dbReference type="HAMAP" id="MF_01302_B">
    <property type="entry name" value="Ribosomal_uS8_B"/>
    <property type="match status" value="1"/>
</dbReference>
<proteinExistence type="inferred from homology"/>
<keyword evidence="5" id="KW-0934">Plastid</keyword>
<accession>A0A7G1GGA2</accession>
<dbReference type="PANTHER" id="PTHR11758">
    <property type="entry name" value="40S RIBOSOMAL PROTEIN S15A"/>
    <property type="match status" value="1"/>
</dbReference>
<protein>
    <submittedName>
        <fullName evidence="5">Ribosomal protein S8</fullName>
    </submittedName>
</protein>
<evidence type="ECO:0000256" key="1">
    <source>
        <dbReference type="ARBA" id="ARBA00006471"/>
    </source>
</evidence>
<gene>
    <name evidence="5" type="primary">rps8</name>
</gene>
<geneLocation type="plastid" evidence="5"/>
<dbReference type="InterPro" id="IPR000630">
    <property type="entry name" value="Ribosomal_uS8"/>
</dbReference>
<keyword evidence="2 4" id="KW-0689">Ribosomal protein</keyword>
<dbReference type="InterPro" id="IPR047863">
    <property type="entry name" value="Ribosomal_uS8_CS"/>
</dbReference>
<reference evidence="5" key="1">
    <citation type="submission" date="2019-12" db="EMBL/GenBank/DDBJ databases">
        <title>A plastid genome of a nonphotosynthetic green alga.</title>
        <authorList>
            <person name="Kamikawa R."/>
        </authorList>
    </citation>
    <scope>NUCLEOTIDE SEQUENCE</scope>
    <source>
        <strain evidence="5">NrCl902</strain>
    </source>
</reference>
<dbReference type="SUPFAM" id="SSF56047">
    <property type="entry name" value="Ribosomal protein S8"/>
    <property type="match status" value="2"/>
</dbReference>
<sequence length="287" mass="31487">MQKISDTLTRIRNASLAKKPHAILTYSNINLEIIKILEREGFIQGFQIIFGSKLVVDDSQAKKTQPVSSTKKQIIVFLKYYYRKTRDNTNTSPTYSLRSSFALRAPSKDFASLSAKRASSPKGKAILSQICAKRETVGPGSRGSPKGIEKLWCPFPSSARSAKPKVLRFAQGKGELDIARERDSTEQGVPAGKGKLGKEVQLLSQLTQGGKGAVQRANGCKGLIKQPFITNLKIISKPSLRIYSKVCNIPRFLGGTGIVILSTPKGIMTDREARLQSLGGELLCYVW</sequence>
<dbReference type="GO" id="GO:0005737">
    <property type="term" value="C:cytoplasm"/>
    <property type="evidence" value="ECO:0007669"/>
    <property type="project" value="UniProtKB-ARBA"/>
</dbReference>
<dbReference type="Gene3D" id="3.30.1370.30">
    <property type="match status" value="1"/>
</dbReference>
<dbReference type="Gene3D" id="3.30.1490.10">
    <property type="match status" value="1"/>
</dbReference>
<evidence type="ECO:0000256" key="4">
    <source>
        <dbReference type="RuleBase" id="RU003660"/>
    </source>
</evidence>
<dbReference type="InterPro" id="IPR035987">
    <property type="entry name" value="Ribosomal_uS8_sf"/>
</dbReference>
<dbReference type="GO" id="GO:0006412">
    <property type="term" value="P:translation"/>
    <property type="evidence" value="ECO:0007669"/>
    <property type="project" value="InterPro"/>
</dbReference>
<dbReference type="GO" id="GO:0005840">
    <property type="term" value="C:ribosome"/>
    <property type="evidence" value="ECO:0007669"/>
    <property type="project" value="UniProtKB-KW"/>
</dbReference>
<dbReference type="GO" id="GO:0003735">
    <property type="term" value="F:structural constituent of ribosome"/>
    <property type="evidence" value="ECO:0007669"/>
    <property type="project" value="InterPro"/>
</dbReference>
<dbReference type="Pfam" id="PF00410">
    <property type="entry name" value="Ribosomal_S8"/>
    <property type="match status" value="2"/>
</dbReference>
<dbReference type="AlphaFoldDB" id="A0A7G1GGA2"/>
<dbReference type="EMBL" id="LC516060">
    <property type="protein sequence ID" value="BBQ09627.1"/>
    <property type="molecule type" value="Genomic_DNA"/>
</dbReference>
<evidence type="ECO:0000313" key="5">
    <source>
        <dbReference type="EMBL" id="BBQ09627.1"/>
    </source>
</evidence>
<evidence type="ECO:0000256" key="3">
    <source>
        <dbReference type="ARBA" id="ARBA00023274"/>
    </source>
</evidence>
<name>A0A7G1GGA2_9CHLO</name>
<keyword evidence="3 4" id="KW-0687">Ribonucleoprotein</keyword>
<comment type="similarity">
    <text evidence="1 4">Belongs to the universal ribosomal protein uS8 family.</text>
</comment>
<dbReference type="FunFam" id="3.30.1490.10:FF:000001">
    <property type="entry name" value="30S ribosomal protein S8"/>
    <property type="match status" value="1"/>
</dbReference>
<organism evidence="5">
    <name type="scientific">Volvocales sp. NrCl902</name>
    <dbReference type="NCBI Taxonomy" id="2682054"/>
    <lineage>
        <taxon>Eukaryota</taxon>
        <taxon>Viridiplantae</taxon>
        <taxon>Chlorophyta</taxon>
        <taxon>core chlorophytes</taxon>
        <taxon>Chlorophyceae</taxon>
        <taxon>CS clade</taxon>
        <taxon>Chlamydomonadales</taxon>
    </lineage>
</organism>
<evidence type="ECO:0000256" key="2">
    <source>
        <dbReference type="ARBA" id="ARBA00022980"/>
    </source>
</evidence>
<dbReference type="PROSITE" id="PS00053">
    <property type="entry name" value="RIBOSOMAL_S8"/>
    <property type="match status" value="1"/>
</dbReference>